<keyword evidence="2" id="KW-1133">Transmembrane helix</keyword>
<protein>
    <submittedName>
        <fullName evidence="3">Uncharacterized protein</fullName>
    </submittedName>
</protein>
<dbReference type="Proteomes" id="UP000076738">
    <property type="component" value="Unassembled WGS sequence"/>
</dbReference>
<feature type="transmembrane region" description="Helical" evidence="2">
    <location>
        <begin position="521"/>
        <end position="538"/>
    </location>
</feature>
<evidence type="ECO:0000313" key="4">
    <source>
        <dbReference type="Proteomes" id="UP000076738"/>
    </source>
</evidence>
<keyword evidence="4" id="KW-1185">Reference proteome</keyword>
<evidence type="ECO:0000256" key="2">
    <source>
        <dbReference type="SAM" id="Phobius"/>
    </source>
</evidence>
<dbReference type="STRING" id="1330018.A0A167HL13"/>
<proteinExistence type="predicted"/>
<evidence type="ECO:0000313" key="3">
    <source>
        <dbReference type="EMBL" id="KZO91743.1"/>
    </source>
</evidence>
<dbReference type="EMBL" id="KV417318">
    <property type="protein sequence ID" value="KZO91743.1"/>
    <property type="molecule type" value="Genomic_DNA"/>
</dbReference>
<dbReference type="AlphaFoldDB" id="A0A167HL13"/>
<accession>A0A167HL13</accession>
<feature type="region of interest" description="Disordered" evidence="1">
    <location>
        <begin position="453"/>
        <end position="491"/>
    </location>
</feature>
<evidence type="ECO:0000256" key="1">
    <source>
        <dbReference type="SAM" id="MobiDB-lite"/>
    </source>
</evidence>
<gene>
    <name evidence="3" type="ORF">CALVIDRAFT_541502</name>
</gene>
<organism evidence="3 4">
    <name type="scientific">Calocera viscosa (strain TUFC12733)</name>
    <dbReference type="NCBI Taxonomy" id="1330018"/>
    <lineage>
        <taxon>Eukaryota</taxon>
        <taxon>Fungi</taxon>
        <taxon>Dikarya</taxon>
        <taxon>Basidiomycota</taxon>
        <taxon>Agaricomycotina</taxon>
        <taxon>Dacrymycetes</taxon>
        <taxon>Dacrymycetales</taxon>
        <taxon>Dacrymycetaceae</taxon>
        <taxon>Calocera</taxon>
    </lineage>
</organism>
<feature type="compositionally biased region" description="Basic and acidic residues" evidence="1">
    <location>
        <begin position="358"/>
        <end position="379"/>
    </location>
</feature>
<feature type="compositionally biased region" description="Pro residues" evidence="1">
    <location>
        <begin position="322"/>
        <end position="336"/>
    </location>
</feature>
<feature type="region of interest" description="Disordered" evidence="1">
    <location>
        <begin position="317"/>
        <end position="379"/>
    </location>
</feature>
<reference evidence="3 4" key="1">
    <citation type="journal article" date="2016" name="Mol. Biol. Evol.">
        <title>Comparative Genomics of Early-Diverging Mushroom-Forming Fungi Provides Insights into the Origins of Lignocellulose Decay Capabilities.</title>
        <authorList>
            <person name="Nagy L.G."/>
            <person name="Riley R."/>
            <person name="Tritt A."/>
            <person name="Adam C."/>
            <person name="Daum C."/>
            <person name="Floudas D."/>
            <person name="Sun H."/>
            <person name="Yadav J.S."/>
            <person name="Pangilinan J."/>
            <person name="Larsson K.H."/>
            <person name="Matsuura K."/>
            <person name="Barry K."/>
            <person name="Labutti K."/>
            <person name="Kuo R."/>
            <person name="Ohm R.A."/>
            <person name="Bhattacharya S.S."/>
            <person name="Shirouzu T."/>
            <person name="Yoshinaga Y."/>
            <person name="Martin F.M."/>
            <person name="Grigoriev I.V."/>
            <person name="Hibbett D.S."/>
        </authorList>
    </citation>
    <scope>NUCLEOTIDE SEQUENCE [LARGE SCALE GENOMIC DNA]</scope>
    <source>
        <strain evidence="3 4">TUFC12733</strain>
    </source>
</reference>
<keyword evidence="2" id="KW-0812">Transmembrane</keyword>
<name>A0A167HL13_CALVF</name>
<dbReference type="OrthoDB" id="2504162at2759"/>
<keyword evidence="2" id="KW-0472">Membrane</keyword>
<sequence length="579" mass="64037">MVPPTDTNGPCALNFRLLPSRLPDRAFCPVLVCTIRGVEIVRILSPDLGEPFLSLSRIFLLCAIPPSIGLQRFSLQLPFSYDVSLANLAPFDDVWVSLRTARRVARELGVEEELGPLLEWSGRKAFSDVRWDESGRCVLIQNWYARMCERPFAPFYRVEAKDEKHITVVDPAELQKLRETTLNAREQAFMKAWEKITTWSSFAYEEWRDNQSSQKPSRPTTVTFEDPASLTLQSAFPSLLYEATYSLEELLSSSSHSPSGLGLTNGMALHLNGHAVPPRTTLQSILDLATSHARILLYVWAMNAALDAPASQGMRNWLQGLPPNPSPVPGASPLPTPVQSQAVKAQLTPPSSPPPAKRLKEEKGAEKPKEDKERDEKLAAERDAMAHRLAELEKNFEVATASLVELEASKERVQQLEARLAEVEKEKALPPVNGSEADVKVDEEDEEAILARLEERRDKGLRSPSPDRASGRRSRSHSPESDSSTIRPSSPIYDHLHDALEEVGAKVGVLERRTFSVGRMMVAWSALIVVFVALWMGIMSAHNAGWATYSDIPAAAKGALEVMLKTAGDAVKMLSEVAP</sequence>